<accession>A0A094PSX1</accession>
<keyword evidence="2" id="KW-0813">Transport</keyword>
<feature type="region of interest" description="Disordered" evidence="9">
    <location>
        <begin position="76"/>
        <end position="121"/>
    </location>
</feature>
<evidence type="ECO:0000256" key="6">
    <source>
        <dbReference type="ARBA" id="ARBA00022989"/>
    </source>
</evidence>
<keyword evidence="7" id="KW-0811">Translocation</keyword>
<gene>
    <name evidence="11" type="ORF">GM51_21230</name>
</gene>
<evidence type="ECO:0000256" key="7">
    <source>
        <dbReference type="ARBA" id="ARBA00023010"/>
    </source>
</evidence>
<proteinExistence type="predicted"/>
<evidence type="ECO:0000256" key="8">
    <source>
        <dbReference type="ARBA" id="ARBA00023136"/>
    </source>
</evidence>
<name>A0A094PSX1_9ZZZZ</name>
<dbReference type="PANTHER" id="PTHR33909:SF1">
    <property type="entry name" value="SEC TRANSLOCON ACCESSORY COMPLEX SUBUNIT YAJC"/>
    <property type="match status" value="1"/>
</dbReference>
<organism evidence="11">
    <name type="scientific">freshwater metagenome</name>
    <dbReference type="NCBI Taxonomy" id="449393"/>
    <lineage>
        <taxon>unclassified sequences</taxon>
        <taxon>metagenomes</taxon>
        <taxon>ecological metagenomes</taxon>
    </lineage>
</organism>
<dbReference type="EMBL" id="JNSL01000210">
    <property type="protein sequence ID" value="KGA12779.1"/>
    <property type="molecule type" value="Genomic_DNA"/>
</dbReference>
<evidence type="ECO:0000256" key="5">
    <source>
        <dbReference type="ARBA" id="ARBA00022927"/>
    </source>
</evidence>
<dbReference type="AlphaFoldDB" id="A0A094PSX1"/>
<evidence type="ECO:0000256" key="2">
    <source>
        <dbReference type="ARBA" id="ARBA00022448"/>
    </source>
</evidence>
<feature type="transmembrane region" description="Helical" evidence="10">
    <location>
        <begin position="6"/>
        <end position="23"/>
    </location>
</feature>
<keyword evidence="4 10" id="KW-0812">Transmembrane</keyword>
<evidence type="ECO:0000256" key="9">
    <source>
        <dbReference type="SAM" id="MobiDB-lite"/>
    </source>
</evidence>
<dbReference type="GO" id="GO:0005886">
    <property type="term" value="C:plasma membrane"/>
    <property type="evidence" value="ECO:0007669"/>
    <property type="project" value="UniProtKB-SubCell"/>
</dbReference>
<reference evidence="11" key="1">
    <citation type="submission" date="2014-06" db="EMBL/GenBank/DDBJ databases">
        <title>Key roles for freshwater Actinobacteria revealed by deep metagenomic sequencing.</title>
        <authorList>
            <person name="Ghai R."/>
            <person name="Mizuno C.M."/>
            <person name="Picazo A."/>
            <person name="Camacho A."/>
            <person name="Rodriguez-Valera F."/>
        </authorList>
    </citation>
    <scope>NUCLEOTIDE SEQUENCE</scope>
</reference>
<keyword evidence="3" id="KW-1003">Cell membrane</keyword>
<keyword evidence="6 10" id="KW-1133">Transmembrane helix</keyword>
<protein>
    <recommendedName>
        <fullName evidence="12">Preprotein translocase subunit YajC</fullName>
    </recommendedName>
</protein>
<sequence>MDDSLFLFIALAFLGAMLFYSSNKRKKAAKTLQAQVVKGAYVMLTSGIYGKITAVLENRIELETAPGQKMLVATGAVRSVEEEPKKSKPTTSAAKPADKSAPKAKSRTAAKSPAKSSAKKK</sequence>
<evidence type="ECO:0000256" key="3">
    <source>
        <dbReference type="ARBA" id="ARBA00022475"/>
    </source>
</evidence>
<evidence type="ECO:0000256" key="4">
    <source>
        <dbReference type="ARBA" id="ARBA00022692"/>
    </source>
</evidence>
<evidence type="ECO:0000313" key="11">
    <source>
        <dbReference type="EMBL" id="KGA12779.1"/>
    </source>
</evidence>
<comment type="subcellular location">
    <subcellularLocation>
        <location evidence="1">Cell membrane</location>
        <topology evidence="1">Single-pass membrane protein</topology>
    </subcellularLocation>
</comment>
<evidence type="ECO:0000256" key="1">
    <source>
        <dbReference type="ARBA" id="ARBA00004162"/>
    </source>
</evidence>
<feature type="compositionally biased region" description="Low complexity" evidence="9">
    <location>
        <begin position="109"/>
        <end position="121"/>
    </location>
</feature>
<keyword evidence="8 10" id="KW-0472">Membrane</keyword>
<keyword evidence="5" id="KW-0653">Protein transport</keyword>
<dbReference type="SMART" id="SM01323">
    <property type="entry name" value="YajC"/>
    <property type="match status" value="1"/>
</dbReference>
<dbReference type="GO" id="GO:0015031">
    <property type="term" value="P:protein transport"/>
    <property type="evidence" value="ECO:0007669"/>
    <property type="project" value="UniProtKB-KW"/>
</dbReference>
<dbReference type="InterPro" id="IPR003849">
    <property type="entry name" value="Preprotein_translocase_YajC"/>
</dbReference>
<evidence type="ECO:0008006" key="12">
    <source>
        <dbReference type="Google" id="ProtNLM"/>
    </source>
</evidence>
<evidence type="ECO:0000256" key="10">
    <source>
        <dbReference type="SAM" id="Phobius"/>
    </source>
</evidence>
<dbReference type="Pfam" id="PF02699">
    <property type="entry name" value="YajC"/>
    <property type="match status" value="1"/>
</dbReference>
<comment type="caution">
    <text evidence="11">The sequence shown here is derived from an EMBL/GenBank/DDBJ whole genome shotgun (WGS) entry which is preliminary data.</text>
</comment>
<dbReference type="PANTHER" id="PTHR33909">
    <property type="entry name" value="SEC TRANSLOCON ACCESSORY COMPLEX SUBUNIT YAJC"/>
    <property type="match status" value="1"/>
</dbReference>